<evidence type="ECO:0000259" key="2">
    <source>
        <dbReference type="PROSITE" id="PS50181"/>
    </source>
</evidence>
<evidence type="ECO:0000313" key="3">
    <source>
        <dbReference type="EMBL" id="EDS43421.1"/>
    </source>
</evidence>
<reference evidence="3" key="1">
    <citation type="submission" date="2007-03" db="EMBL/GenBank/DDBJ databases">
        <title>Annotation of Culex pipiens quinquefasciatus.</title>
        <authorList>
            <consortium name="The Broad Institute Genome Sequencing Platform"/>
            <person name="Atkinson P.W."/>
            <person name="Hemingway J."/>
            <person name="Christensen B.M."/>
            <person name="Higgs S."/>
            <person name="Kodira C."/>
            <person name="Hannick L."/>
            <person name="Megy K."/>
            <person name="O'Leary S."/>
            <person name="Pearson M."/>
            <person name="Haas B.J."/>
            <person name="Mauceli E."/>
            <person name="Wortman J.R."/>
            <person name="Lee N.H."/>
            <person name="Guigo R."/>
            <person name="Stanke M."/>
            <person name="Alvarado L."/>
            <person name="Amedeo P."/>
            <person name="Antoine C.H."/>
            <person name="Arensburger P."/>
            <person name="Bidwell S.L."/>
            <person name="Crawford M."/>
            <person name="Camaro F."/>
            <person name="Devon K."/>
            <person name="Engels R."/>
            <person name="Hammond M."/>
            <person name="Howarth C."/>
            <person name="Koehrsen M."/>
            <person name="Lawson D."/>
            <person name="Montgomery P."/>
            <person name="Nene V."/>
            <person name="Nusbaum C."/>
            <person name="Puiu D."/>
            <person name="Romero-Severson J."/>
            <person name="Severson D.W."/>
            <person name="Shumway M."/>
            <person name="Sisk P."/>
            <person name="Stolte C."/>
            <person name="Zeng Q."/>
            <person name="Eisenstadt E."/>
            <person name="Fraser-Liggett C."/>
            <person name="Strausberg R."/>
            <person name="Galagan J."/>
            <person name="Birren B."/>
            <person name="Collins F.H."/>
        </authorList>
    </citation>
    <scope>NUCLEOTIDE SEQUENCE [LARGE SCALE GENOMIC DNA]</scope>
    <source>
        <strain evidence="3">JHB</strain>
    </source>
</reference>
<sequence length="326" mass="36508">MSLAPILTQPTIADLPNEMLEGIFSYLEFTERLAASQVCRHWHGTALQWGDVRLSLCSSDKSIGERFLTSGRPYRHLEMNSDLLAEKLITKFGASLETIVLTNVESWDWLGSLCGLPHLRSLNIKCNYRYDALEDVPLVVQPCPTLRWLTLEEIGSNAFPALNRFISATFPALVYLKVEYYSGIFRLSNLPKLQHLEMIGYNQIDDGLLQDFKTLPDLRTIILHGRRLECGYPDHVLRSDHIRTVQIGTDDPLDDDELLQLTEVFPGMTSFNFTRWSLCTIAGIDAARRKLPNCAFDVAPTEDSMELGSGSDGADSSSDTDGTDSS</sequence>
<dbReference type="EMBL" id="DS232556">
    <property type="protein sequence ID" value="EDS43421.1"/>
    <property type="molecule type" value="Genomic_DNA"/>
</dbReference>
<gene>
    <name evidence="4" type="primary">6049753</name>
    <name evidence="3" type="ORF">CpipJ_CPIJ016147</name>
</gene>
<dbReference type="InParanoid" id="B0X9Z5"/>
<dbReference type="AlphaFoldDB" id="B0X9Z5"/>
<dbReference type="Gene3D" id="3.80.10.10">
    <property type="entry name" value="Ribonuclease Inhibitor"/>
    <property type="match status" value="1"/>
</dbReference>
<dbReference type="KEGG" id="cqu:CpipJ_CPIJ016147"/>
<dbReference type="SUPFAM" id="SSF52047">
    <property type="entry name" value="RNI-like"/>
    <property type="match status" value="1"/>
</dbReference>
<accession>B0X9Z5</accession>
<name>B0X9Z5_CULQU</name>
<protein>
    <submittedName>
        <fullName evidence="3">Predicted protein</fullName>
    </submittedName>
</protein>
<feature type="region of interest" description="Disordered" evidence="1">
    <location>
        <begin position="301"/>
        <end position="326"/>
    </location>
</feature>
<feature type="compositionally biased region" description="Low complexity" evidence="1">
    <location>
        <begin position="308"/>
        <end position="326"/>
    </location>
</feature>
<dbReference type="PROSITE" id="PS50181">
    <property type="entry name" value="FBOX"/>
    <property type="match status" value="1"/>
</dbReference>
<keyword evidence="5" id="KW-1185">Reference proteome</keyword>
<dbReference type="SMART" id="SM00256">
    <property type="entry name" value="FBOX"/>
    <property type="match status" value="1"/>
</dbReference>
<reference evidence="4" key="2">
    <citation type="submission" date="2021-02" db="UniProtKB">
        <authorList>
            <consortium name="EnsemblMetazoa"/>
        </authorList>
    </citation>
    <scope>IDENTIFICATION</scope>
    <source>
        <strain evidence="4">JHB</strain>
    </source>
</reference>
<feature type="domain" description="F-box" evidence="2">
    <location>
        <begin position="9"/>
        <end position="43"/>
    </location>
</feature>
<dbReference type="EnsemblMetazoa" id="CPIJ016147-RA">
    <property type="protein sequence ID" value="CPIJ016147-PA"/>
    <property type="gene ID" value="CPIJ016147"/>
</dbReference>
<dbReference type="InterPro" id="IPR036047">
    <property type="entry name" value="F-box-like_dom_sf"/>
</dbReference>
<dbReference type="Proteomes" id="UP000002320">
    <property type="component" value="Unassembled WGS sequence"/>
</dbReference>
<evidence type="ECO:0000313" key="4">
    <source>
        <dbReference type="EnsemblMetazoa" id="CPIJ016147-PA"/>
    </source>
</evidence>
<organism>
    <name type="scientific">Culex quinquefasciatus</name>
    <name type="common">Southern house mosquito</name>
    <name type="synonym">Culex pungens</name>
    <dbReference type="NCBI Taxonomy" id="7176"/>
    <lineage>
        <taxon>Eukaryota</taxon>
        <taxon>Metazoa</taxon>
        <taxon>Ecdysozoa</taxon>
        <taxon>Arthropoda</taxon>
        <taxon>Hexapoda</taxon>
        <taxon>Insecta</taxon>
        <taxon>Pterygota</taxon>
        <taxon>Neoptera</taxon>
        <taxon>Endopterygota</taxon>
        <taxon>Diptera</taxon>
        <taxon>Nematocera</taxon>
        <taxon>Culicoidea</taxon>
        <taxon>Culicidae</taxon>
        <taxon>Culicinae</taxon>
        <taxon>Culicini</taxon>
        <taxon>Culex</taxon>
        <taxon>Culex</taxon>
    </lineage>
</organism>
<dbReference type="VEuPathDB" id="VectorBase:CPIJ016147"/>
<dbReference type="VEuPathDB" id="VectorBase:CQUJHB010935"/>
<dbReference type="Pfam" id="PF12937">
    <property type="entry name" value="F-box-like"/>
    <property type="match status" value="1"/>
</dbReference>
<evidence type="ECO:0000313" key="5">
    <source>
        <dbReference type="Proteomes" id="UP000002320"/>
    </source>
</evidence>
<dbReference type="InterPro" id="IPR032675">
    <property type="entry name" value="LRR_dom_sf"/>
</dbReference>
<dbReference type="OrthoDB" id="7760847at2759"/>
<dbReference type="Gene3D" id="1.20.1280.50">
    <property type="match status" value="1"/>
</dbReference>
<dbReference type="HOGENOM" id="CLU_928301_0_0_1"/>
<dbReference type="InterPro" id="IPR001810">
    <property type="entry name" value="F-box_dom"/>
</dbReference>
<evidence type="ECO:0000256" key="1">
    <source>
        <dbReference type="SAM" id="MobiDB-lite"/>
    </source>
</evidence>
<dbReference type="SUPFAM" id="SSF81383">
    <property type="entry name" value="F-box domain"/>
    <property type="match status" value="1"/>
</dbReference>
<proteinExistence type="predicted"/>